<sequence>MAGCLRKTCPCLRTLWDRTDESSTPDGEQCVKDDSDSKGDGVDNAASDRYTEMKRLPMPPPRKKDNANAVLYKALWDFEARDDQELSFKAGEILEVLDSSGEWWTAKKTHSYGLRVITGFAPYNYLARVDTVDSQP</sequence>
<evidence type="ECO:0000313" key="16">
    <source>
        <dbReference type="Proteomes" id="UP001529510"/>
    </source>
</evidence>
<protein>
    <recommendedName>
        <fullName evidence="2">non-specific protein-tyrosine kinase</fullName>
        <ecNumber evidence="2">2.7.10.2</ecNumber>
    </recommendedName>
</protein>
<dbReference type="Pfam" id="PF00018">
    <property type="entry name" value="SH3_1"/>
    <property type="match status" value="1"/>
</dbReference>
<comment type="subcellular location">
    <subcellularLocation>
        <location evidence="1">Cytoplasm</location>
    </subcellularLocation>
</comment>
<keyword evidence="16" id="KW-1185">Reference proteome</keyword>
<dbReference type="SMART" id="SM00326">
    <property type="entry name" value="SH3"/>
    <property type="match status" value="1"/>
</dbReference>
<keyword evidence="8" id="KW-0418">Kinase</keyword>
<evidence type="ECO:0000256" key="11">
    <source>
        <dbReference type="ARBA" id="ARBA00023137"/>
    </source>
</evidence>
<dbReference type="PROSITE" id="PS50002">
    <property type="entry name" value="SH3"/>
    <property type="match status" value="1"/>
</dbReference>
<evidence type="ECO:0000256" key="9">
    <source>
        <dbReference type="ARBA" id="ARBA00022840"/>
    </source>
</evidence>
<dbReference type="GO" id="GO:0004715">
    <property type="term" value="F:non-membrane spanning protein tyrosine kinase activity"/>
    <property type="evidence" value="ECO:0007669"/>
    <property type="project" value="UniProtKB-EC"/>
</dbReference>
<keyword evidence="9" id="KW-0067">ATP-binding</keyword>
<evidence type="ECO:0000313" key="15">
    <source>
        <dbReference type="EMBL" id="KAL0158518.1"/>
    </source>
</evidence>
<dbReference type="SUPFAM" id="SSF50044">
    <property type="entry name" value="SH3-domain"/>
    <property type="match status" value="1"/>
</dbReference>
<dbReference type="GO" id="GO:0005524">
    <property type="term" value="F:ATP binding"/>
    <property type="evidence" value="ECO:0007669"/>
    <property type="project" value="UniProtKB-KW"/>
</dbReference>
<keyword evidence="5" id="KW-0597">Phosphoprotein</keyword>
<dbReference type="PRINTS" id="PR00452">
    <property type="entry name" value="SH3DOMAIN"/>
</dbReference>
<feature type="region of interest" description="Disordered" evidence="13">
    <location>
        <begin position="17"/>
        <end position="65"/>
    </location>
</feature>
<evidence type="ECO:0000256" key="3">
    <source>
        <dbReference type="ARBA" id="ARBA00022443"/>
    </source>
</evidence>
<proteinExistence type="predicted"/>
<keyword evidence="4" id="KW-0963">Cytoplasm</keyword>
<evidence type="ECO:0000256" key="6">
    <source>
        <dbReference type="ARBA" id="ARBA00022679"/>
    </source>
</evidence>
<evidence type="ECO:0000256" key="7">
    <source>
        <dbReference type="ARBA" id="ARBA00022741"/>
    </source>
</evidence>
<keyword evidence="6" id="KW-0808">Transferase</keyword>
<comment type="caution">
    <text evidence="15">The sequence shown here is derived from an EMBL/GenBank/DDBJ whole genome shotgun (WGS) entry which is preliminary data.</text>
</comment>
<name>A0ABD0NA48_CIRMR</name>
<evidence type="ECO:0000256" key="13">
    <source>
        <dbReference type="SAM" id="MobiDB-lite"/>
    </source>
</evidence>
<evidence type="ECO:0000256" key="1">
    <source>
        <dbReference type="ARBA" id="ARBA00004496"/>
    </source>
</evidence>
<gene>
    <name evidence="15" type="ORF">M9458_046594</name>
</gene>
<feature type="domain" description="SH3" evidence="14">
    <location>
        <begin position="67"/>
        <end position="131"/>
    </location>
</feature>
<dbReference type="EC" id="2.7.10.2" evidence="2"/>
<evidence type="ECO:0000256" key="8">
    <source>
        <dbReference type="ARBA" id="ARBA00022777"/>
    </source>
</evidence>
<evidence type="ECO:0000259" key="14">
    <source>
        <dbReference type="PROSITE" id="PS50002"/>
    </source>
</evidence>
<keyword evidence="7" id="KW-0547">Nucleotide-binding</keyword>
<evidence type="ECO:0000256" key="5">
    <source>
        <dbReference type="ARBA" id="ARBA00022553"/>
    </source>
</evidence>
<dbReference type="Gene3D" id="2.30.30.40">
    <property type="entry name" value="SH3 Domains"/>
    <property type="match status" value="1"/>
</dbReference>
<dbReference type="InterPro" id="IPR039801">
    <property type="entry name" value="EPS8-like"/>
</dbReference>
<dbReference type="Proteomes" id="UP001529510">
    <property type="component" value="Unassembled WGS sequence"/>
</dbReference>
<keyword evidence="10" id="KW-0727">SH2 domain</keyword>
<evidence type="ECO:0000256" key="12">
    <source>
        <dbReference type="PROSITE-ProRule" id="PRU00192"/>
    </source>
</evidence>
<dbReference type="InterPro" id="IPR001452">
    <property type="entry name" value="SH3_domain"/>
</dbReference>
<dbReference type="PANTHER" id="PTHR12287:SF23">
    <property type="entry name" value="AROUSER, ISOFORM A-RELATED"/>
    <property type="match status" value="1"/>
</dbReference>
<dbReference type="GO" id="GO:0005737">
    <property type="term" value="C:cytoplasm"/>
    <property type="evidence" value="ECO:0007669"/>
    <property type="project" value="UniProtKB-SubCell"/>
</dbReference>
<feature type="non-terminal residue" evidence="15">
    <location>
        <position position="136"/>
    </location>
</feature>
<dbReference type="AlphaFoldDB" id="A0ABD0NA48"/>
<evidence type="ECO:0000256" key="10">
    <source>
        <dbReference type="ARBA" id="ARBA00022999"/>
    </source>
</evidence>
<accession>A0ABD0NA48</accession>
<dbReference type="FunFam" id="2.30.30.40:FF:000229">
    <property type="entry name" value="Tyrosine-protein kinase"/>
    <property type="match status" value="1"/>
</dbReference>
<keyword evidence="3 12" id="KW-0728">SH3 domain</keyword>
<keyword evidence="11" id="KW-0829">Tyrosine-protein kinase</keyword>
<reference evidence="15 16" key="1">
    <citation type="submission" date="2024-05" db="EMBL/GenBank/DDBJ databases">
        <title>Genome sequencing and assembly of Indian major carp, Cirrhinus mrigala (Hamilton, 1822).</title>
        <authorList>
            <person name="Mohindra V."/>
            <person name="Chowdhury L.M."/>
            <person name="Lal K."/>
            <person name="Jena J.K."/>
        </authorList>
    </citation>
    <scope>NUCLEOTIDE SEQUENCE [LARGE SCALE GENOMIC DNA]</scope>
    <source>
        <strain evidence="15">CM1030</strain>
        <tissue evidence="15">Blood</tissue>
    </source>
</reference>
<feature type="compositionally biased region" description="Basic and acidic residues" evidence="13">
    <location>
        <begin position="29"/>
        <end position="41"/>
    </location>
</feature>
<evidence type="ECO:0000256" key="4">
    <source>
        <dbReference type="ARBA" id="ARBA00022490"/>
    </source>
</evidence>
<organism evidence="15 16">
    <name type="scientific">Cirrhinus mrigala</name>
    <name type="common">Mrigala</name>
    <dbReference type="NCBI Taxonomy" id="683832"/>
    <lineage>
        <taxon>Eukaryota</taxon>
        <taxon>Metazoa</taxon>
        <taxon>Chordata</taxon>
        <taxon>Craniata</taxon>
        <taxon>Vertebrata</taxon>
        <taxon>Euteleostomi</taxon>
        <taxon>Actinopterygii</taxon>
        <taxon>Neopterygii</taxon>
        <taxon>Teleostei</taxon>
        <taxon>Ostariophysi</taxon>
        <taxon>Cypriniformes</taxon>
        <taxon>Cyprinidae</taxon>
        <taxon>Labeoninae</taxon>
        <taxon>Labeonini</taxon>
        <taxon>Cirrhinus</taxon>
    </lineage>
</organism>
<evidence type="ECO:0000256" key="2">
    <source>
        <dbReference type="ARBA" id="ARBA00011903"/>
    </source>
</evidence>
<dbReference type="PANTHER" id="PTHR12287">
    <property type="entry name" value="EPIDERMAL GROWTH FACTOR RECEPTOR KINASE SUBSTRATE EPS8-RELATED PROTEIN"/>
    <property type="match status" value="1"/>
</dbReference>
<dbReference type="EMBL" id="JAMKFB020000023">
    <property type="protein sequence ID" value="KAL0158518.1"/>
    <property type="molecule type" value="Genomic_DNA"/>
</dbReference>
<dbReference type="InterPro" id="IPR036028">
    <property type="entry name" value="SH3-like_dom_sf"/>
</dbReference>